<dbReference type="Pfam" id="PF13246">
    <property type="entry name" value="Cation_ATPase"/>
    <property type="match status" value="1"/>
</dbReference>
<protein>
    <submittedName>
        <fullName evidence="14">HAD-IC family P-type ATPase</fullName>
    </submittedName>
</protein>
<evidence type="ECO:0000256" key="6">
    <source>
        <dbReference type="ARBA" id="ARBA00022741"/>
    </source>
</evidence>
<evidence type="ECO:0000256" key="11">
    <source>
        <dbReference type="ARBA" id="ARBA00023136"/>
    </source>
</evidence>
<dbReference type="InterPro" id="IPR023298">
    <property type="entry name" value="ATPase_P-typ_TM_dom_sf"/>
</dbReference>
<dbReference type="InterPro" id="IPR050510">
    <property type="entry name" value="Cation_transp_ATPase_P-type"/>
</dbReference>
<feature type="transmembrane region" description="Helical" evidence="12">
    <location>
        <begin position="1373"/>
        <end position="1394"/>
    </location>
</feature>
<keyword evidence="7" id="KW-0067">ATP-binding</keyword>
<evidence type="ECO:0000256" key="2">
    <source>
        <dbReference type="ARBA" id="ARBA00005675"/>
    </source>
</evidence>
<keyword evidence="4" id="KW-0597">Phosphoprotein</keyword>
<feature type="transmembrane region" description="Helical" evidence="12">
    <location>
        <begin position="1341"/>
        <end position="1361"/>
    </location>
</feature>
<dbReference type="Pfam" id="PF00122">
    <property type="entry name" value="E1-E2_ATPase"/>
    <property type="match status" value="1"/>
</dbReference>
<dbReference type="Gene3D" id="2.70.150.10">
    <property type="entry name" value="Calcium-transporting ATPase, cytoplasmic transduction domain A"/>
    <property type="match status" value="1"/>
</dbReference>
<evidence type="ECO:0000256" key="5">
    <source>
        <dbReference type="ARBA" id="ARBA00022692"/>
    </source>
</evidence>
<dbReference type="Pfam" id="PF19991">
    <property type="entry name" value="HMA_2"/>
    <property type="match status" value="1"/>
</dbReference>
<dbReference type="SUPFAM" id="SSF81665">
    <property type="entry name" value="Calcium ATPase, transmembrane domain M"/>
    <property type="match status" value="1"/>
</dbReference>
<evidence type="ECO:0000313" key="14">
    <source>
        <dbReference type="EMBL" id="MFC3884032.1"/>
    </source>
</evidence>
<dbReference type="SFLD" id="SFLDG00002">
    <property type="entry name" value="C1.7:_P-type_atpase_like"/>
    <property type="match status" value="1"/>
</dbReference>
<dbReference type="InterPro" id="IPR006068">
    <property type="entry name" value="ATPase_P-typ_cation-transptr_C"/>
</dbReference>
<dbReference type="InterPro" id="IPR018303">
    <property type="entry name" value="ATPase_P-typ_P_site"/>
</dbReference>
<comment type="subcellular location">
    <subcellularLocation>
        <location evidence="1">Membrane</location>
        <topology evidence="1">Multi-pass membrane protein</topology>
    </subcellularLocation>
</comment>
<keyword evidence="15" id="KW-1185">Reference proteome</keyword>
<dbReference type="EMBL" id="JBHRZT010000044">
    <property type="protein sequence ID" value="MFC3884032.1"/>
    <property type="molecule type" value="Genomic_DNA"/>
</dbReference>
<feature type="transmembrane region" description="Helical" evidence="12">
    <location>
        <begin position="176"/>
        <end position="193"/>
    </location>
</feature>
<name>A0ABV8B2Z0_9BACI</name>
<dbReference type="SUPFAM" id="SSF81660">
    <property type="entry name" value="Metal cation-transporting ATPase, ATP-binding domain N"/>
    <property type="match status" value="1"/>
</dbReference>
<reference evidence="15" key="1">
    <citation type="journal article" date="2019" name="Int. J. Syst. Evol. Microbiol.">
        <title>The Global Catalogue of Microorganisms (GCM) 10K type strain sequencing project: providing services to taxonomists for standard genome sequencing and annotation.</title>
        <authorList>
            <consortium name="The Broad Institute Genomics Platform"/>
            <consortium name="The Broad Institute Genome Sequencing Center for Infectious Disease"/>
            <person name="Wu L."/>
            <person name="Ma J."/>
        </authorList>
    </citation>
    <scope>NUCLEOTIDE SEQUENCE [LARGE SCALE GENOMIC DNA]</scope>
    <source>
        <strain evidence="15">CCUG 61889</strain>
    </source>
</reference>
<dbReference type="InterPro" id="IPR004014">
    <property type="entry name" value="ATPase_P-typ_cation-transptr_N"/>
</dbReference>
<dbReference type="Pfam" id="PF00690">
    <property type="entry name" value="Cation_ATPase_N"/>
    <property type="match status" value="1"/>
</dbReference>
<evidence type="ECO:0000256" key="1">
    <source>
        <dbReference type="ARBA" id="ARBA00004141"/>
    </source>
</evidence>
<dbReference type="Gene3D" id="3.40.1110.10">
    <property type="entry name" value="Calcium-transporting ATPase, cytoplasmic domain N"/>
    <property type="match status" value="1"/>
</dbReference>
<dbReference type="InterPro" id="IPR008250">
    <property type="entry name" value="ATPase_P-typ_transduc_dom_A_sf"/>
</dbReference>
<comment type="caution">
    <text evidence="14">The sequence shown here is derived from an EMBL/GenBank/DDBJ whole genome shotgun (WGS) entry which is preliminary data.</text>
</comment>
<feature type="transmembrane region" description="Helical" evidence="12">
    <location>
        <begin position="461"/>
        <end position="483"/>
    </location>
</feature>
<sequence length="1414" mass="155839">MEDVALKERFSHSIPGRIRLELFGLKGSRDIAEKFENIFSTIDGVSMVSANNHTGKILLVYDTEKIHVDVLCLYIQKFEEVLFKKMIGTKNEETIDEHEISDQHAIVEEAYAQAAVTAAPDTSSAPSDHSYFRSMPYAVKQKERVPLGLTLSIGGLGVLGIKQLFRGRSALAHHPLPFYISSFIAIGTGYPMLKRGLKRLGRERKLNIDLLFGAGSLALALIRENLIVLGGISILQYLNWKRRQSVDDSLLDEDYVSPEIEKYCQRTTAFGLAAAGASFFLTRNLLSPLAVLLAANPRPILTSTEYTWKQANHVAKENHQCLPDNGSMYQLSRLKGIVFSDASLLMENGEIKEECLSFFQHVRAGTKIAFLQGHGESSFRPLTSRLQKTFDLQVAELNDDFPKSREEVLFVTDDYQKSEVRKIVSYYPAVSISQLPELTKSYLIAKELEQMIRQNVRLTSFWNVAGSLISIPFLISAPLVNLVSDALTLKFLSKSKTWTERRIKPASVTRESKKTNDIPWHALDVNEVINKLQTNAQTGLSHHQTHSLYEVYGKNALQQKEKPHWWKSYLGQFKEFPTMILGTTAILSLATGHLFDGLVMTSILLINAGISTLQERKAERAVETMTQFIPPNCYVIRDQEKVEISAEQLLPGDVIELEAGDRVPADLRIIQAWNLEVNESALTGESFPVMKTERLLKENEALSDRINMLYMGTHVTRGKVLAVVVQTGNETEMGHLLSLLSEETDHQTPLQKQVASISRKFMMGALAAGAAVFAAGLLRGIPISQMITSSLALTASAIPEGLPVTITVALTAGIFRMAKQKALVRKISSLETLGRVTVICTDKTGTLTKNEMAIKKIATISKEFHVTGDGYAPEGKITDEEGQEKNSKDLEHLLRIALLCSNTTLEHQDGHWTIKGDPTEGALLAAAAKRNMTLDNHQHWTRMHEIPFDSSIGMMTVVCKEDHEKQNCYILSKGSVEKILNNCTHYQKNGKVYTLTKAIREKIIEQNENYAEQSLRVLGFAYRPIDDPQNCSDQHDSNLIYVGMAGMMDPPKEEMAKSIEEAKRLGIKPIMITGDHPVTASAIAQSIGLSDDNSRVMTGIQLDTLSDEELEQEIKNVSIFARVTPEHKLRIVSILQKQGHIVAMTGDGVNDSPAIKKADVGIAMGQTGTQVTKETADIVLKEDHFGSIVEGVKEGRTIISNIRKALGCLLSGNLAEIIVTSTAVIAGLPLPIIPIQILVMNLLTDALPSMVLAMNPGNKTKVTKRQEIADKALYTQVVSRGVILGLGSLGLFAGALASGASLVAAQTTVFASLVAGQLIQTFSWRQAESEETIRDWTKDRFLIGALGASWLALLSTIYIPPLTGIFKTTALPLHSWIPIMTVAASSAVVVKMVVTSFENRAGRRQAVQMNLAAA</sequence>
<dbReference type="PRINTS" id="PR00120">
    <property type="entry name" value="HATPASE"/>
</dbReference>
<keyword evidence="11 12" id="KW-0472">Membrane</keyword>
<feature type="domain" description="Cation-transporting P-type ATPase N-terminal" evidence="13">
    <location>
        <begin position="519"/>
        <end position="593"/>
    </location>
</feature>
<evidence type="ECO:0000256" key="12">
    <source>
        <dbReference type="SAM" id="Phobius"/>
    </source>
</evidence>
<evidence type="ECO:0000259" key="13">
    <source>
        <dbReference type="SMART" id="SM00831"/>
    </source>
</evidence>
<dbReference type="SMART" id="SM00831">
    <property type="entry name" value="Cation_ATPase_N"/>
    <property type="match status" value="1"/>
</dbReference>
<feature type="transmembrane region" description="Helical" evidence="12">
    <location>
        <begin position="1232"/>
        <end position="1253"/>
    </location>
</feature>
<dbReference type="InterPro" id="IPR036412">
    <property type="entry name" value="HAD-like_sf"/>
</dbReference>
<accession>A0ABV8B2Z0</accession>
<evidence type="ECO:0000256" key="4">
    <source>
        <dbReference type="ARBA" id="ARBA00022553"/>
    </source>
</evidence>
<dbReference type="PROSITE" id="PS00154">
    <property type="entry name" value="ATPASE_E1_E2"/>
    <property type="match status" value="1"/>
</dbReference>
<keyword evidence="8" id="KW-1278">Translocase</keyword>
<keyword evidence="9 12" id="KW-1133">Transmembrane helix</keyword>
<feature type="transmembrane region" description="Helical" evidence="12">
    <location>
        <begin position="1205"/>
        <end position="1226"/>
    </location>
</feature>
<dbReference type="PANTHER" id="PTHR43294:SF20">
    <property type="entry name" value="P-TYPE ATPASE"/>
    <property type="match status" value="1"/>
</dbReference>
<evidence type="ECO:0000256" key="8">
    <source>
        <dbReference type="ARBA" id="ARBA00022967"/>
    </source>
</evidence>
<feature type="transmembrane region" description="Helical" evidence="12">
    <location>
        <begin position="761"/>
        <end position="781"/>
    </location>
</feature>
<dbReference type="Gene3D" id="3.40.50.1000">
    <property type="entry name" value="HAD superfamily/HAD-like"/>
    <property type="match status" value="1"/>
</dbReference>
<evidence type="ECO:0000256" key="9">
    <source>
        <dbReference type="ARBA" id="ARBA00022989"/>
    </source>
</evidence>
<dbReference type="PANTHER" id="PTHR43294">
    <property type="entry name" value="SODIUM/POTASSIUM-TRANSPORTING ATPASE SUBUNIT ALPHA"/>
    <property type="match status" value="1"/>
</dbReference>
<evidence type="ECO:0000256" key="7">
    <source>
        <dbReference type="ARBA" id="ARBA00022840"/>
    </source>
</evidence>
<dbReference type="InterPro" id="IPR023214">
    <property type="entry name" value="HAD_sf"/>
</dbReference>
<evidence type="ECO:0000256" key="10">
    <source>
        <dbReference type="ARBA" id="ARBA00023065"/>
    </source>
</evidence>
<dbReference type="Proteomes" id="UP001595752">
    <property type="component" value="Unassembled WGS sequence"/>
</dbReference>
<dbReference type="SFLD" id="SFLDS00003">
    <property type="entry name" value="Haloacid_Dehalogenase"/>
    <property type="match status" value="1"/>
</dbReference>
<feature type="transmembrane region" description="Helical" evidence="12">
    <location>
        <begin position="1273"/>
        <end position="1296"/>
    </location>
</feature>
<dbReference type="SUPFAM" id="SSF56784">
    <property type="entry name" value="HAD-like"/>
    <property type="match status" value="1"/>
</dbReference>
<evidence type="ECO:0000256" key="3">
    <source>
        <dbReference type="ARBA" id="ARBA00022448"/>
    </source>
</evidence>
<dbReference type="Gene3D" id="1.20.1110.10">
    <property type="entry name" value="Calcium-transporting ATPase, transmembrane domain"/>
    <property type="match status" value="1"/>
</dbReference>
<dbReference type="InterPro" id="IPR001757">
    <property type="entry name" value="P_typ_ATPase"/>
</dbReference>
<feature type="transmembrane region" description="Helical" evidence="12">
    <location>
        <begin position="801"/>
        <end position="818"/>
    </location>
</feature>
<evidence type="ECO:0000313" key="15">
    <source>
        <dbReference type="Proteomes" id="UP001595752"/>
    </source>
</evidence>
<feature type="transmembrane region" description="Helical" evidence="12">
    <location>
        <begin position="1302"/>
        <end position="1320"/>
    </location>
</feature>
<comment type="similarity">
    <text evidence="2">Belongs to the cation transport ATPase (P-type) (TC 3.A.3) family. Type IIA subfamily.</text>
</comment>
<dbReference type="InterPro" id="IPR023299">
    <property type="entry name" value="ATPase_P-typ_cyto_dom_N"/>
</dbReference>
<proteinExistence type="inferred from homology"/>
<feature type="transmembrane region" description="Helical" evidence="12">
    <location>
        <begin position="214"/>
        <end position="238"/>
    </location>
</feature>
<dbReference type="NCBIfam" id="TIGR01494">
    <property type="entry name" value="ATPase_P-type"/>
    <property type="match status" value="2"/>
</dbReference>
<keyword evidence="3" id="KW-0813">Transport</keyword>
<dbReference type="SUPFAM" id="SSF81653">
    <property type="entry name" value="Calcium ATPase, transduction domain A"/>
    <property type="match status" value="1"/>
</dbReference>
<keyword evidence="5 12" id="KW-0812">Transmembrane</keyword>
<dbReference type="PRINTS" id="PR00119">
    <property type="entry name" value="CATATPASE"/>
</dbReference>
<organism evidence="14 15">
    <name type="scientific">Bacillus songklensis</name>
    <dbReference type="NCBI Taxonomy" id="1069116"/>
    <lineage>
        <taxon>Bacteria</taxon>
        <taxon>Bacillati</taxon>
        <taxon>Bacillota</taxon>
        <taxon>Bacilli</taxon>
        <taxon>Bacillales</taxon>
        <taxon>Bacillaceae</taxon>
        <taxon>Bacillus</taxon>
    </lineage>
</organism>
<dbReference type="Pfam" id="PF00689">
    <property type="entry name" value="Cation_ATPase_C"/>
    <property type="match status" value="1"/>
</dbReference>
<dbReference type="SFLD" id="SFLDF00027">
    <property type="entry name" value="p-type_atpase"/>
    <property type="match status" value="1"/>
</dbReference>
<dbReference type="RefSeq" id="WP_377915086.1">
    <property type="nucleotide sequence ID" value="NZ_JBHRZT010000044.1"/>
</dbReference>
<keyword evidence="10" id="KW-0406">Ion transport</keyword>
<feature type="transmembrane region" description="Helical" evidence="12">
    <location>
        <begin position="585"/>
        <end position="610"/>
    </location>
</feature>
<gene>
    <name evidence="14" type="ORF">ACFOU2_11240</name>
</gene>
<dbReference type="InterPro" id="IPR044492">
    <property type="entry name" value="P_typ_ATPase_HD_dom"/>
</dbReference>
<keyword evidence="6" id="KW-0547">Nucleotide-binding</keyword>
<dbReference type="InterPro" id="IPR059000">
    <property type="entry name" value="ATPase_P-type_domA"/>
</dbReference>